<dbReference type="PANTHER" id="PTHR11733">
    <property type="entry name" value="ZINC METALLOPROTEASE FAMILY M13 NEPRILYSIN-RELATED"/>
    <property type="match status" value="1"/>
</dbReference>
<dbReference type="InterPro" id="IPR000718">
    <property type="entry name" value="Peptidase_M13"/>
</dbReference>
<organism evidence="11 12">
    <name type="scientific">Telluria mixta</name>
    <dbReference type="NCBI Taxonomy" id="34071"/>
    <lineage>
        <taxon>Bacteria</taxon>
        <taxon>Pseudomonadati</taxon>
        <taxon>Pseudomonadota</taxon>
        <taxon>Betaproteobacteria</taxon>
        <taxon>Burkholderiales</taxon>
        <taxon>Oxalobacteraceae</taxon>
        <taxon>Telluria group</taxon>
        <taxon>Telluria</taxon>
    </lineage>
</organism>
<evidence type="ECO:0000256" key="2">
    <source>
        <dbReference type="ARBA" id="ARBA00007357"/>
    </source>
</evidence>
<evidence type="ECO:0000313" key="12">
    <source>
        <dbReference type="Proteomes" id="UP001165263"/>
    </source>
</evidence>
<evidence type="ECO:0000256" key="7">
    <source>
        <dbReference type="ARBA" id="ARBA00023049"/>
    </source>
</evidence>
<dbReference type="RefSeq" id="WP_259447917.1">
    <property type="nucleotide sequence ID" value="NZ_CP119520.1"/>
</dbReference>
<feature type="chain" id="PRO_5045329029" evidence="8">
    <location>
        <begin position="21"/>
        <end position="676"/>
    </location>
</feature>
<keyword evidence="6" id="KW-0862">Zinc</keyword>
<feature type="signal peptide" evidence="8">
    <location>
        <begin position="1"/>
        <end position="20"/>
    </location>
</feature>
<name>A0ABT2BU95_9BURK</name>
<dbReference type="Gene3D" id="3.40.390.10">
    <property type="entry name" value="Collagenase (Catalytic Domain)"/>
    <property type="match status" value="1"/>
</dbReference>
<keyword evidence="4" id="KW-0479">Metal-binding</keyword>
<keyword evidence="12" id="KW-1185">Reference proteome</keyword>
<comment type="similarity">
    <text evidence="2">Belongs to the peptidase M13 family.</text>
</comment>
<proteinExistence type="inferred from homology"/>
<dbReference type="InterPro" id="IPR042089">
    <property type="entry name" value="Peptidase_M13_dom_2"/>
</dbReference>
<comment type="caution">
    <text evidence="11">The sequence shown here is derived from an EMBL/GenBank/DDBJ whole genome shotgun (WGS) entry which is preliminary data.</text>
</comment>
<dbReference type="InterPro" id="IPR008753">
    <property type="entry name" value="Peptidase_M13_N"/>
</dbReference>
<dbReference type="EMBL" id="JANUHC010000002">
    <property type="protein sequence ID" value="MCS0628689.1"/>
    <property type="molecule type" value="Genomic_DNA"/>
</dbReference>
<reference evidence="11" key="1">
    <citation type="submission" date="2022-08" db="EMBL/GenBank/DDBJ databases">
        <title>Reclassification of Massilia species as members of the genera Telluria, Duganella, Pseudoduganella, Mokoshia gen. nov. and Zemynaea gen. nov. using orthogonal and non-orthogonal genome-based approaches.</title>
        <authorList>
            <person name="Bowman J.P."/>
        </authorList>
    </citation>
    <scope>NUCLEOTIDE SEQUENCE</scope>
    <source>
        <strain evidence="11">LMG 11547</strain>
    </source>
</reference>
<feature type="domain" description="Peptidase M13 N-terminal" evidence="10">
    <location>
        <begin position="41"/>
        <end position="420"/>
    </location>
</feature>
<dbReference type="Pfam" id="PF01431">
    <property type="entry name" value="Peptidase_M13"/>
    <property type="match status" value="1"/>
</dbReference>
<keyword evidence="3" id="KW-0645">Protease</keyword>
<dbReference type="PRINTS" id="PR00786">
    <property type="entry name" value="NEPRILYSIN"/>
</dbReference>
<dbReference type="Proteomes" id="UP001165263">
    <property type="component" value="Unassembled WGS sequence"/>
</dbReference>
<dbReference type="PROSITE" id="PS51885">
    <property type="entry name" value="NEPRILYSIN"/>
    <property type="match status" value="1"/>
</dbReference>
<keyword evidence="7" id="KW-0482">Metalloprotease</keyword>
<gene>
    <name evidence="11" type="ORF">NX786_05010</name>
</gene>
<dbReference type="Pfam" id="PF05649">
    <property type="entry name" value="Peptidase_M13_N"/>
    <property type="match status" value="1"/>
</dbReference>
<dbReference type="CDD" id="cd08662">
    <property type="entry name" value="M13"/>
    <property type="match status" value="1"/>
</dbReference>
<feature type="domain" description="Peptidase M13 C-terminal" evidence="9">
    <location>
        <begin position="472"/>
        <end position="673"/>
    </location>
</feature>
<dbReference type="InterPro" id="IPR024079">
    <property type="entry name" value="MetalloPept_cat_dom_sf"/>
</dbReference>
<sequence>MKRLLCSALILGVFAGQAYAAPADTAPSGVDKTAVDPAFRPQDDFFRYSQGKWLHDVDIPADRASWGAFNIAQENVETQIRTLIEQAAQDKTAKAGSNAQKMGDYYASYIDRAHRDALGVAPLKGELARIAALKDKRQLAALAAHFDAIGAGSPLSMSVQQDARQSTRYLVVISQSGLGMPNRDYYLQDDARLADTRAKYQAHVEKLLTLAGQPDAAGQAARIVALETAIAQAQWSAVENRDPVKTYNRLTVAQLKALAPGFDWAAWMKTQDIAGKADAVNVEQPTYVQKLDGIVATTPVDTWKSYFTFRVLSVYAPYLSQAFVDENFAFRGMVLSGAKVNRPTEKLAIAQINRDLGEVVGKVYVEHYFPAERRRQVEEMVHNFLLAYKDSIETLDWMTPETKKQAQAKLAKIAVKVGYPDKWRDYSSLAVKRADLVGNVMRSRAFAHRYAVAKLGKPVDRAEWHMTPQTVNAYYSPEMNEVVFPAARLQAPLYDADAEPAINYGAVGISIGHEISHAFDDQGAQYDGDGNLRNWWTKEDGEKFAAKGKVLVAQYAGYSPVEGYHLNGELTLGENIADNAGAIMASRAYKISLHGKPAPVIDGFTAEQRIFMGLAQARRGKARDAALIAQVKSDPHSPSEFRVNGSLRNHPGFYDAFDVKPGDRMYLAPQDRVVFW</sequence>
<dbReference type="SUPFAM" id="SSF55486">
    <property type="entry name" value="Metalloproteases ('zincins'), catalytic domain"/>
    <property type="match status" value="1"/>
</dbReference>
<evidence type="ECO:0000256" key="4">
    <source>
        <dbReference type="ARBA" id="ARBA00022723"/>
    </source>
</evidence>
<evidence type="ECO:0000313" key="11">
    <source>
        <dbReference type="EMBL" id="MCS0628689.1"/>
    </source>
</evidence>
<evidence type="ECO:0000259" key="9">
    <source>
        <dbReference type="Pfam" id="PF01431"/>
    </source>
</evidence>
<evidence type="ECO:0000256" key="1">
    <source>
        <dbReference type="ARBA" id="ARBA00001947"/>
    </source>
</evidence>
<evidence type="ECO:0000256" key="5">
    <source>
        <dbReference type="ARBA" id="ARBA00022801"/>
    </source>
</evidence>
<dbReference type="PANTHER" id="PTHR11733:SF167">
    <property type="entry name" value="FI17812P1-RELATED"/>
    <property type="match status" value="1"/>
</dbReference>
<evidence type="ECO:0000256" key="8">
    <source>
        <dbReference type="SAM" id="SignalP"/>
    </source>
</evidence>
<protein>
    <submittedName>
        <fullName evidence="11">M13 family metallopeptidase</fullName>
    </submittedName>
</protein>
<keyword evidence="5" id="KW-0378">Hydrolase</keyword>
<evidence type="ECO:0000256" key="6">
    <source>
        <dbReference type="ARBA" id="ARBA00022833"/>
    </source>
</evidence>
<dbReference type="InterPro" id="IPR018497">
    <property type="entry name" value="Peptidase_M13_C"/>
</dbReference>
<evidence type="ECO:0000256" key="3">
    <source>
        <dbReference type="ARBA" id="ARBA00022670"/>
    </source>
</evidence>
<dbReference type="Gene3D" id="1.10.1380.10">
    <property type="entry name" value="Neutral endopeptidase , domain2"/>
    <property type="match status" value="1"/>
</dbReference>
<comment type="cofactor">
    <cofactor evidence="1">
        <name>Zn(2+)</name>
        <dbReference type="ChEBI" id="CHEBI:29105"/>
    </cofactor>
</comment>
<accession>A0ABT2BU95</accession>
<evidence type="ECO:0000259" key="10">
    <source>
        <dbReference type="Pfam" id="PF05649"/>
    </source>
</evidence>
<keyword evidence="8" id="KW-0732">Signal</keyword>